<accession>K6YWW8</accession>
<dbReference type="eggNOG" id="COG1231">
    <property type="taxonomic scope" value="Bacteria"/>
</dbReference>
<proteinExistence type="inferred from homology"/>
<dbReference type="InterPro" id="IPR002937">
    <property type="entry name" value="Amino_oxidase"/>
</dbReference>
<dbReference type="AlphaFoldDB" id="K6YWW8"/>
<dbReference type="EMBL" id="CP003837">
    <property type="protein sequence ID" value="AGH44670.1"/>
    <property type="molecule type" value="Genomic_DNA"/>
</dbReference>
<dbReference type="GO" id="GO:0016491">
    <property type="term" value="F:oxidoreductase activity"/>
    <property type="evidence" value="ECO:0007669"/>
    <property type="project" value="InterPro"/>
</dbReference>
<evidence type="ECO:0000256" key="1">
    <source>
        <dbReference type="ARBA" id="ARBA00005995"/>
    </source>
</evidence>
<reference evidence="3 4" key="1">
    <citation type="journal article" date="2013" name="Genome Announc.">
        <title>Complete Genome Sequence of Glaciecola psychrophila Strain 170T.</title>
        <authorList>
            <person name="Yin J."/>
            <person name="Chen J."/>
            <person name="Liu G."/>
            <person name="Yu Y."/>
            <person name="Song L."/>
            <person name="Wang X."/>
            <person name="Qu X."/>
        </authorList>
    </citation>
    <scope>NUCLEOTIDE SEQUENCE [LARGE SCALE GENOMIC DNA]</scope>
    <source>
        <strain evidence="3 4">170</strain>
    </source>
</reference>
<evidence type="ECO:0000313" key="4">
    <source>
        <dbReference type="Proteomes" id="UP000011864"/>
    </source>
</evidence>
<comment type="similarity">
    <text evidence="1">Belongs to the flavin monoamine oxidase family.</text>
</comment>
<dbReference type="SUPFAM" id="SSF54373">
    <property type="entry name" value="FAD-linked reductases, C-terminal domain"/>
    <property type="match status" value="1"/>
</dbReference>
<dbReference type="PANTHER" id="PTHR43563">
    <property type="entry name" value="AMINE OXIDASE"/>
    <property type="match status" value="1"/>
</dbReference>
<dbReference type="Proteomes" id="UP000011864">
    <property type="component" value="Chromosome"/>
</dbReference>
<dbReference type="STRING" id="1129794.C427_2561"/>
<evidence type="ECO:0000313" key="3">
    <source>
        <dbReference type="EMBL" id="AGH44670.1"/>
    </source>
</evidence>
<name>K6YWW8_9ALTE</name>
<dbReference type="Pfam" id="PF13450">
    <property type="entry name" value="NAD_binding_8"/>
    <property type="match status" value="1"/>
</dbReference>
<gene>
    <name evidence="3" type="ORF">C427_2561</name>
</gene>
<dbReference type="Gene3D" id="3.50.50.60">
    <property type="entry name" value="FAD/NAD(P)-binding domain"/>
    <property type="match status" value="2"/>
</dbReference>
<dbReference type="PANTHER" id="PTHR43563:SF1">
    <property type="entry name" value="AMINE OXIDASE [FLAVIN-CONTAINING] B"/>
    <property type="match status" value="1"/>
</dbReference>
<dbReference type="InterPro" id="IPR036188">
    <property type="entry name" value="FAD/NAD-bd_sf"/>
</dbReference>
<dbReference type="OrthoDB" id="337830at2"/>
<dbReference type="InterPro" id="IPR050703">
    <property type="entry name" value="Flavin_MAO"/>
</dbReference>
<dbReference type="RefSeq" id="WP_007637304.1">
    <property type="nucleotide sequence ID" value="NC_020514.1"/>
</dbReference>
<dbReference type="Pfam" id="PF01593">
    <property type="entry name" value="Amino_oxidase"/>
    <property type="match status" value="1"/>
</dbReference>
<keyword evidence="4" id="KW-1185">Reference proteome</keyword>
<evidence type="ECO:0000259" key="2">
    <source>
        <dbReference type="Pfam" id="PF01593"/>
    </source>
</evidence>
<sequence>MKHQKVIIVGGGLAGLYAAYLLEQQRIPYLLLESSARLGGRILGAQSKQQPEHYFDLGPAWIFPHQKKIQGLVKQLGIALFEQYASGDVLYQMSEQQPPKRIKGAGDLQLLKMQGGSQSLISALQLSVDKNKIQLNHEITRIERQANLWQLAVSHNGIEQTFSSDELMLAMPPRIIAKYLMNKHWLSQLLISDLQNSQTWMAGQAKFVATYATPFWREKGLSGQLFSQTGPMVETHDASTDPHQNHGLFGFIGWPSSRRSQMSEQQMKDACVAQLVSCYGPDALDFTECFFKDWAEDEFTCTSKDRLEASRHPEFTLSEHQQELNALHLHLIGSEFASMDPGYLEGALDAVQRSTLGVCS</sequence>
<dbReference type="SUPFAM" id="SSF51905">
    <property type="entry name" value="FAD/NAD(P)-binding domain"/>
    <property type="match status" value="1"/>
</dbReference>
<dbReference type="PATRIC" id="fig|1129794.4.peg.2541"/>
<dbReference type="HOGENOM" id="CLU_004498_0_2_6"/>
<organism evidence="3 4">
    <name type="scientific">Paraglaciecola psychrophila 170</name>
    <dbReference type="NCBI Taxonomy" id="1129794"/>
    <lineage>
        <taxon>Bacteria</taxon>
        <taxon>Pseudomonadati</taxon>
        <taxon>Pseudomonadota</taxon>
        <taxon>Gammaproteobacteria</taxon>
        <taxon>Alteromonadales</taxon>
        <taxon>Alteromonadaceae</taxon>
        <taxon>Paraglaciecola</taxon>
    </lineage>
</organism>
<feature type="domain" description="Amine oxidase" evidence="2">
    <location>
        <begin position="111"/>
        <end position="349"/>
    </location>
</feature>
<dbReference type="KEGG" id="gps:C427_2561"/>
<protein>
    <recommendedName>
        <fullName evidence="2">Amine oxidase domain-containing protein</fullName>
    </recommendedName>
</protein>